<organism evidence="2 3">
    <name type="scientific">Rubripirellula lacrimiformis</name>
    <dbReference type="NCBI Taxonomy" id="1930273"/>
    <lineage>
        <taxon>Bacteria</taxon>
        <taxon>Pseudomonadati</taxon>
        <taxon>Planctomycetota</taxon>
        <taxon>Planctomycetia</taxon>
        <taxon>Pirellulales</taxon>
        <taxon>Pirellulaceae</taxon>
        <taxon>Rubripirellula</taxon>
    </lineage>
</organism>
<evidence type="ECO:0000313" key="2">
    <source>
        <dbReference type="EMBL" id="QDT06034.1"/>
    </source>
</evidence>
<name>A0A517NFX4_9BACT</name>
<protein>
    <submittedName>
        <fullName evidence="2">Uncharacterized protein</fullName>
    </submittedName>
</protein>
<gene>
    <name evidence="2" type="ORF">K227x_44410</name>
</gene>
<sequence length="70" mass="7212">MPGRGMPCAATPPPPPLSRDDTSSAGWRTSCPGTRAPRANWRPGELAARRTGGPAPRSPTIPPARGRLGG</sequence>
<dbReference type="EMBL" id="CP036525">
    <property type="protein sequence ID" value="QDT06034.1"/>
    <property type="molecule type" value="Genomic_DNA"/>
</dbReference>
<reference evidence="2 3" key="1">
    <citation type="submission" date="2019-02" db="EMBL/GenBank/DDBJ databases">
        <title>Deep-cultivation of Planctomycetes and their phenomic and genomic characterization uncovers novel biology.</title>
        <authorList>
            <person name="Wiegand S."/>
            <person name="Jogler M."/>
            <person name="Boedeker C."/>
            <person name="Pinto D."/>
            <person name="Vollmers J."/>
            <person name="Rivas-Marin E."/>
            <person name="Kohn T."/>
            <person name="Peeters S.H."/>
            <person name="Heuer A."/>
            <person name="Rast P."/>
            <person name="Oberbeckmann S."/>
            <person name="Bunk B."/>
            <person name="Jeske O."/>
            <person name="Meyerdierks A."/>
            <person name="Storesund J.E."/>
            <person name="Kallscheuer N."/>
            <person name="Luecker S."/>
            <person name="Lage O.M."/>
            <person name="Pohl T."/>
            <person name="Merkel B.J."/>
            <person name="Hornburger P."/>
            <person name="Mueller R.-W."/>
            <person name="Bruemmer F."/>
            <person name="Labrenz M."/>
            <person name="Spormann A.M."/>
            <person name="Op den Camp H."/>
            <person name="Overmann J."/>
            <person name="Amann R."/>
            <person name="Jetten M.S.M."/>
            <person name="Mascher T."/>
            <person name="Medema M.H."/>
            <person name="Devos D.P."/>
            <person name="Kaster A.-K."/>
            <person name="Ovreas L."/>
            <person name="Rohde M."/>
            <person name="Galperin M.Y."/>
            <person name="Jogler C."/>
        </authorList>
    </citation>
    <scope>NUCLEOTIDE SEQUENCE [LARGE SCALE GENOMIC DNA]</scope>
    <source>
        <strain evidence="2 3">K22_7</strain>
    </source>
</reference>
<proteinExistence type="predicted"/>
<feature type="region of interest" description="Disordered" evidence="1">
    <location>
        <begin position="1"/>
        <end position="70"/>
    </location>
</feature>
<dbReference type="KEGG" id="rlc:K227x_44410"/>
<evidence type="ECO:0000256" key="1">
    <source>
        <dbReference type="SAM" id="MobiDB-lite"/>
    </source>
</evidence>
<evidence type="ECO:0000313" key="3">
    <source>
        <dbReference type="Proteomes" id="UP000318538"/>
    </source>
</evidence>
<dbReference type="AlphaFoldDB" id="A0A517NFX4"/>
<dbReference type="Proteomes" id="UP000318538">
    <property type="component" value="Chromosome"/>
</dbReference>
<accession>A0A517NFX4</accession>
<keyword evidence="3" id="KW-1185">Reference proteome</keyword>